<reference evidence="1" key="1">
    <citation type="submission" date="2014-09" db="EMBL/GenBank/DDBJ databases">
        <authorList>
            <person name="Magalhaes I.L.F."/>
            <person name="Oliveira U."/>
            <person name="Santos F.R."/>
            <person name="Vidigal T.H.D.A."/>
            <person name="Brescovit A.D."/>
            <person name="Santos A.J."/>
        </authorList>
    </citation>
    <scope>NUCLEOTIDE SEQUENCE</scope>
    <source>
        <tissue evidence="1">Shoot tissue taken approximately 20 cm above the soil surface</tissue>
    </source>
</reference>
<organism evidence="1">
    <name type="scientific">Arundo donax</name>
    <name type="common">Giant reed</name>
    <name type="synonym">Donax arundinaceus</name>
    <dbReference type="NCBI Taxonomy" id="35708"/>
    <lineage>
        <taxon>Eukaryota</taxon>
        <taxon>Viridiplantae</taxon>
        <taxon>Streptophyta</taxon>
        <taxon>Embryophyta</taxon>
        <taxon>Tracheophyta</taxon>
        <taxon>Spermatophyta</taxon>
        <taxon>Magnoliopsida</taxon>
        <taxon>Liliopsida</taxon>
        <taxon>Poales</taxon>
        <taxon>Poaceae</taxon>
        <taxon>PACMAD clade</taxon>
        <taxon>Arundinoideae</taxon>
        <taxon>Arundineae</taxon>
        <taxon>Arundo</taxon>
    </lineage>
</organism>
<reference evidence="1" key="2">
    <citation type="journal article" date="2015" name="Data Brief">
        <title>Shoot transcriptome of the giant reed, Arundo donax.</title>
        <authorList>
            <person name="Barrero R.A."/>
            <person name="Guerrero F.D."/>
            <person name="Moolhuijzen P."/>
            <person name="Goolsby J.A."/>
            <person name="Tidwell J."/>
            <person name="Bellgard S.E."/>
            <person name="Bellgard M.I."/>
        </authorList>
    </citation>
    <scope>NUCLEOTIDE SEQUENCE</scope>
    <source>
        <tissue evidence="1">Shoot tissue taken approximately 20 cm above the soil surface</tissue>
    </source>
</reference>
<dbReference type="AlphaFoldDB" id="A0A0A9HMV9"/>
<proteinExistence type="predicted"/>
<dbReference type="EMBL" id="GBRH01159834">
    <property type="protein sequence ID" value="JAE38062.1"/>
    <property type="molecule type" value="Transcribed_RNA"/>
</dbReference>
<sequence>MYHSSLGYNQCSSFGRVSVIGFLRY</sequence>
<evidence type="ECO:0000313" key="1">
    <source>
        <dbReference type="EMBL" id="JAE38062.1"/>
    </source>
</evidence>
<protein>
    <submittedName>
        <fullName evidence="1">Uncharacterized protein</fullName>
    </submittedName>
</protein>
<accession>A0A0A9HMV9</accession>
<name>A0A0A9HMV9_ARUDO</name>